<evidence type="ECO:0000259" key="2">
    <source>
        <dbReference type="Pfam" id="PF00248"/>
    </source>
</evidence>
<evidence type="ECO:0000313" key="3">
    <source>
        <dbReference type="EMBL" id="NYF55251.1"/>
    </source>
</evidence>
<feature type="domain" description="NADP-dependent oxidoreductase" evidence="2">
    <location>
        <begin position="20"/>
        <end position="312"/>
    </location>
</feature>
<dbReference type="SUPFAM" id="SSF51430">
    <property type="entry name" value="NAD(P)-linked oxidoreductase"/>
    <property type="match status" value="1"/>
</dbReference>
<dbReference type="Gene3D" id="3.20.20.100">
    <property type="entry name" value="NADP-dependent oxidoreductase domain"/>
    <property type="match status" value="1"/>
</dbReference>
<protein>
    <submittedName>
        <fullName evidence="3">Aryl-alcohol dehydrogenase-like predicted oxidoreductase</fullName>
    </submittedName>
</protein>
<dbReference type="InterPro" id="IPR036812">
    <property type="entry name" value="NAD(P)_OxRdtase_dom_sf"/>
</dbReference>
<keyword evidence="4" id="KW-1185">Reference proteome</keyword>
<dbReference type="Proteomes" id="UP000631553">
    <property type="component" value="Unassembled WGS sequence"/>
</dbReference>
<comment type="caution">
    <text evidence="3">The sequence shown here is derived from an EMBL/GenBank/DDBJ whole genome shotgun (WGS) entry which is preliminary data.</text>
</comment>
<name>A0ABX2RG28_9ACTN</name>
<reference evidence="3 4" key="1">
    <citation type="submission" date="2020-07" db="EMBL/GenBank/DDBJ databases">
        <title>Sequencing the genomes of 1000 actinobacteria strains.</title>
        <authorList>
            <person name="Klenk H.-P."/>
        </authorList>
    </citation>
    <scope>NUCLEOTIDE SEQUENCE [LARGE SCALE GENOMIC DNA]</scope>
    <source>
        <strain evidence="3 4">DSM 43814</strain>
    </source>
</reference>
<dbReference type="PANTHER" id="PTHR43625:SF40">
    <property type="entry name" value="ALDO-KETO REDUCTASE YAKC [NADP(+)]"/>
    <property type="match status" value="1"/>
</dbReference>
<proteinExistence type="predicted"/>
<dbReference type="InterPro" id="IPR023210">
    <property type="entry name" value="NADP_OxRdtase_dom"/>
</dbReference>
<dbReference type="InterPro" id="IPR050791">
    <property type="entry name" value="Aldo-Keto_reductase"/>
</dbReference>
<dbReference type="PANTHER" id="PTHR43625">
    <property type="entry name" value="AFLATOXIN B1 ALDEHYDE REDUCTASE"/>
    <property type="match status" value="1"/>
</dbReference>
<dbReference type="Pfam" id="PF00248">
    <property type="entry name" value="Aldo_ket_red"/>
    <property type="match status" value="1"/>
</dbReference>
<organism evidence="3 4">
    <name type="scientific">Micromonospora purpureochromogenes</name>
    <dbReference type="NCBI Taxonomy" id="47872"/>
    <lineage>
        <taxon>Bacteria</taxon>
        <taxon>Bacillati</taxon>
        <taxon>Actinomycetota</taxon>
        <taxon>Actinomycetes</taxon>
        <taxon>Micromonosporales</taxon>
        <taxon>Micromonosporaceae</taxon>
        <taxon>Micromonospora</taxon>
    </lineage>
</organism>
<keyword evidence="1" id="KW-0560">Oxidoreductase</keyword>
<dbReference type="RefSeq" id="WP_306458881.1">
    <property type="nucleotide sequence ID" value="NZ_JACCCQ010000001.1"/>
</dbReference>
<sequence length="320" mass="34990">MGENMRYTRLGGDGPQIRAIGLGCMGMSWGYDEDARDDDHSVAVIHRAIELGCNLLDMADLYGPFTNERLVGRALRGRRDQVVLATKGGLLADGSRAVHRNGRPEHLRAACEASLLRLGVDHVDLYQLHRVDPAVPIEESWGTLAELVTEGKARMIGLSEVSVDEIRRAEAIHPVASVQSELSLWTREPLDSVLPYCTEKQITFLPFAPLGRGFLTGRFAGTADLPVRDGRRNLPRFQPDTISANQEIARRVVRISSEIGYTPAQVALAWLLALADNVVPIPGTKTLSHLEDNMAADSITLTADARSALDALPEPVGNRY</sequence>
<accession>A0ABX2RG28</accession>
<gene>
    <name evidence="3" type="ORF">HDA35_001082</name>
</gene>
<evidence type="ECO:0000313" key="4">
    <source>
        <dbReference type="Proteomes" id="UP000631553"/>
    </source>
</evidence>
<dbReference type="EMBL" id="JACCCQ010000001">
    <property type="protein sequence ID" value="NYF55251.1"/>
    <property type="molecule type" value="Genomic_DNA"/>
</dbReference>
<evidence type="ECO:0000256" key="1">
    <source>
        <dbReference type="ARBA" id="ARBA00023002"/>
    </source>
</evidence>